<sequence length="477" mass="54453">MEDDEDELLQATDDDSSDTEDQDHEHCSSTETQCGEHYIENQIYPLICWSHSKCGFLITKASLIFSSTCLMILLPTYLDSINIQSDAYNLIFIDSTITTLILILSLIIGKFFFNNYKNLKIFNCPIKISHLLIISFVYTTSGFLIIYSVDRKRVMCHLQDPMKGSLLVFSLLSYFIFCKKFMGLQRIFSATTIIVGLFIALDYGLCDEFKCRGFERVHVADDTGNWPWRIHSTWIAIYVLGLVLFSGYFTFMERYLLIRNNDVPVAINSTPFFLTTISRSVAFPVVENGRNIVRRDQTNGNNLEKLSSLHMAFYVHLVGWFMIIVMFWIGIIPSVGKGDNISEFLNMTSKGIICHFQPHLFQSKELSECGNTFIFSWLFMACYVLFTVMSIKFILMSQSAVYTVATISSSLPVVTIWWSLFKLVPLQNGGSVILWSPTLSGELICALLGLPIVLIGLLLFCKSHFKEYHQWSGVMEK</sequence>
<reference evidence="3 4" key="1">
    <citation type="submission" date="2023-03" db="EMBL/GenBank/DDBJ databases">
        <title>Genome insight into feeding habits of ladybird beetles.</title>
        <authorList>
            <person name="Li H.-S."/>
            <person name="Huang Y.-H."/>
            <person name="Pang H."/>
        </authorList>
    </citation>
    <scope>NUCLEOTIDE SEQUENCE [LARGE SCALE GENOMIC DNA]</scope>
    <source>
        <strain evidence="3">SYSU_2023b</strain>
        <tissue evidence="3">Whole body</tissue>
    </source>
</reference>
<protein>
    <recommendedName>
        <fullName evidence="5">EamA domain-containing protein</fullName>
    </recommendedName>
</protein>
<keyword evidence="2" id="KW-0472">Membrane</keyword>
<feature type="transmembrane region" description="Helical" evidence="2">
    <location>
        <begin position="311"/>
        <end position="332"/>
    </location>
</feature>
<evidence type="ECO:0000256" key="1">
    <source>
        <dbReference type="SAM" id="MobiDB-lite"/>
    </source>
</evidence>
<feature type="transmembrane region" description="Helical" evidence="2">
    <location>
        <begin position="402"/>
        <end position="421"/>
    </location>
</feature>
<feature type="transmembrane region" description="Helical" evidence="2">
    <location>
        <begin position="57"/>
        <end position="78"/>
    </location>
</feature>
<dbReference type="EMBL" id="JARQZJ010000003">
    <property type="protein sequence ID" value="KAK9870641.1"/>
    <property type="molecule type" value="Genomic_DNA"/>
</dbReference>
<evidence type="ECO:0000313" key="4">
    <source>
        <dbReference type="Proteomes" id="UP001431783"/>
    </source>
</evidence>
<proteinExistence type="predicted"/>
<dbReference type="Proteomes" id="UP001431783">
    <property type="component" value="Unassembled WGS sequence"/>
</dbReference>
<organism evidence="3 4">
    <name type="scientific">Henosepilachna vigintioctopunctata</name>
    <dbReference type="NCBI Taxonomy" id="420089"/>
    <lineage>
        <taxon>Eukaryota</taxon>
        <taxon>Metazoa</taxon>
        <taxon>Ecdysozoa</taxon>
        <taxon>Arthropoda</taxon>
        <taxon>Hexapoda</taxon>
        <taxon>Insecta</taxon>
        <taxon>Pterygota</taxon>
        <taxon>Neoptera</taxon>
        <taxon>Endopterygota</taxon>
        <taxon>Coleoptera</taxon>
        <taxon>Polyphaga</taxon>
        <taxon>Cucujiformia</taxon>
        <taxon>Coccinelloidea</taxon>
        <taxon>Coccinellidae</taxon>
        <taxon>Epilachninae</taxon>
        <taxon>Epilachnini</taxon>
        <taxon>Henosepilachna</taxon>
    </lineage>
</organism>
<dbReference type="AlphaFoldDB" id="A0AAW1TIP9"/>
<feature type="transmembrane region" description="Helical" evidence="2">
    <location>
        <begin position="441"/>
        <end position="461"/>
    </location>
</feature>
<evidence type="ECO:0008006" key="5">
    <source>
        <dbReference type="Google" id="ProtNLM"/>
    </source>
</evidence>
<keyword evidence="2" id="KW-0812">Transmembrane</keyword>
<accession>A0AAW1TIP9</accession>
<gene>
    <name evidence="3" type="ORF">WA026_008203</name>
</gene>
<feature type="transmembrane region" description="Helical" evidence="2">
    <location>
        <begin position="187"/>
        <end position="205"/>
    </location>
</feature>
<feature type="region of interest" description="Disordered" evidence="1">
    <location>
        <begin position="1"/>
        <end position="27"/>
    </location>
</feature>
<evidence type="ECO:0000313" key="3">
    <source>
        <dbReference type="EMBL" id="KAK9870641.1"/>
    </source>
</evidence>
<feature type="transmembrane region" description="Helical" evidence="2">
    <location>
        <begin position="90"/>
        <end position="109"/>
    </location>
</feature>
<name>A0AAW1TIP9_9CUCU</name>
<keyword evidence="4" id="KW-1185">Reference proteome</keyword>
<keyword evidence="2" id="KW-1133">Transmembrane helix</keyword>
<feature type="transmembrane region" description="Helical" evidence="2">
    <location>
        <begin position="130"/>
        <end position="149"/>
    </location>
</feature>
<feature type="transmembrane region" description="Helical" evidence="2">
    <location>
        <begin position="374"/>
        <end position="395"/>
    </location>
</feature>
<evidence type="ECO:0000256" key="2">
    <source>
        <dbReference type="SAM" id="Phobius"/>
    </source>
</evidence>
<feature type="transmembrane region" description="Helical" evidence="2">
    <location>
        <begin position="233"/>
        <end position="251"/>
    </location>
</feature>
<comment type="caution">
    <text evidence="3">The sequence shown here is derived from an EMBL/GenBank/DDBJ whole genome shotgun (WGS) entry which is preliminary data.</text>
</comment>
<feature type="compositionally biased region" description="Acidic residues" evidence="1">
    <location>
        <begin position="1"/>
        <end position="22"/>
    </location>
</feature>